<accession>A0A6A6MP14</accession>
<feature type="compositionally biased region" description="Basic and acidic residues" evidence="1">
    <location>
        <begin position="446"/>
        <end position="457"/>
    </location>
</feature>
<name>A0A6A6MP14_HEVBR</name>
<feature type="region of interest" description="Disordered" evidence="1">
    <location>
        <begin position="436"/>
        <end position="469"/>
    </location>
</feature>
<evidence type="ECO:0000313" key="2">
    <source>
        <dbReference type="EMBL" id="KAF2315481.1"/>
    </source>
</evidence>
<sequence>MYADTGLLLPYMQNFYQDIQQLEDYCNYQKNNASMNNIIQTSTISEYDLGGEGDLFKAPEPIIELPLVGPDPMTAAISMISCGEEVISSQGLKVADIESIQTDQLLSEVFYECKKDLMEKAAIEAPLSEILDIKIPVLRINENQIEENKLLPDAPLPKSVSSGCLSKIEWVQGAAVKPNFLDFSGVDLGTVYGMRRAYSEGDIKTLGNGNMGVIHSPLDRPLIISSCTTEDRREKLSSMLAGRLLQTVNQGSEEGFTGALGIQDFYVKLSGILKIDLDYELLNFIHQRNLISQMPSLKRRKLGDSAGQDDDSAASTRKKRKLNGYYPLNLLGEVATRIIPFGLRGILGSSNMDSDKGFAASWCTKVSCSPPGEVESEPKSKARDSTRANNRTVEVSRPPLVRTTRGRVQVLPSRFNDSVIDSGRKESKISLRDYSFDGDIQSDNQTTRRDKDREKLSFRTPKTCSSNVKKQRTEERIGYTSRKYATLCEEEDGGQLGLRRT</sequence>
<comment type="caution">
    <text evidence="2">The sequence shown here is derived from an EMBL/GenBank/DDBJ whole genome shotgun (WGS) entry which is preliminary data.</text>
</comment>
<organism evidence="2 3">
    <name type="scientific">Hevea brasiliensis</name>
    <name type="common">Para rubber tree</name>
    <name type="synonym">Siphonia brasiliensis</name>
    <dbReference type="NCBI Taxonomy" id="3981"/>
    <lineage>
        <taxon>Eukaryota</taxon>
        <taxon>Viridiplantae</taxon>
        <taxon>Streptophyta</taxon>
        <taxon>Embryophyta</taxon>
        <taxon>Tracheophyta</taxon>
        <taxon>Spermatophyta</taxon>
        <taxon>Magnoliopsida</taxon>
        <taxon>eudicotyledons</taxon>
        <taxon>Gunneridae</taxon>
        <taxon>Pentapetalae</taxon>
        <taxon>rosids</taxon>
        <taxon>fabids</taxon>
        <taxon>Malpighiales</taxon>
        <taxon>Euphorbiaceae</taxon>
        <taxon>Crotonoideae</taxon>
        <taxon>Micrandreae</taxon>
        <taxon>Hevea</taxon>
    </lineage>
</organism>
<keyword evidence="3" id="KW-1185">Reference proteome</keyword>
<reference evidence="2 3" key="1">
    <citation type="journal article" date="2020" name="Mol. Plant">
        <title>The Chromosome-Based Rubber Tree Genome Provides New Insights into Spurge Genome Evolution and Rubber Biosynthesis.</title>
        <authorList>
            <person name="Liu J."/>
            <person name="Shi C."/>
            <person name="Shi C.C."/>
            <person name="Li W."/>
            <person name="Zhang Q.J."/>
            <person name="Zhang Y."/>
            <person name="Li K."/>
            <person name="Lu H.F."/>
            <person name="Shi C."/>
            <person name="Zhu S.T."/>
            <person name="Xiao Z.Y."/>
            <person name="Nan H."/>
            <person name="Yue Y."/>
            <person name="Zhu X.G."/>
            <person name="Wu Y."/>
            <person name="Hong X.N."/>
            <person name="Fan G.Y."/>
            <person name="Tong Y."/>
            <person name="Zhang D."/>
            <person name="Mao C.L."/>
            <person name="Liu Y.L."/>
            <person name="Hao S.J."/>
            <person name="Liu W.Q."/>
            <person name="Lv M.Q."/>
            <person name="Zhang H.B."/>
            <person name="Liu Y."/>
            <person name="Hu-Tang G.R."/>
            <person name="Wang J.P."/>
            <person name="Wang J.H."/>
            <person name="Sun Y.H."/>
            <person name="Ni S.B."/>
            <person name="Chen W.B."/>
            <person name="Zhang X.C."/>
            <person name="Jiao Y.N."/>
            <person name="Eichler E.E."/>
            <person name="Li G.H."/>
            <person name="Liu X."/>
            <person name="Gao L.Z."/>
        </authorList>
    </citation>
    <scope>NUCLEOTIDE SEQUENCE [LARGE SCALE GENOMIC DNA]</scope>
    <source>
        <strain evidence="3">cv. GT1</strain>
        <tissue evidence="2">Leaf</tissue>
    </source>
</reference>
<evidence type="ECO:0000256" key="1">
    <source>
        <dbReference type="SAM" id="MobiDB-lite"/>
    </source>
</evidence>
<dbReference type="Proteomes" id="UP000467840">
    <property type="component" value="Chromosome 15"/>
</dbReference>
<dbReference type="EMBL" id="JAAGAX010000005">
    <property type="protein sequence ID" value="KAF2315481.1"/>
    <property type="molecule type" value="Genomic_DNA"/>
</dbReference>
<proteinExistence type="predicted"/>
<feature type="compositionally biased region" description="Basic and acidic residues" evidence="1">
    <location>
        <begin position="376"/>
        <end position="386"/>
    </location>
</feature>
<protein>
    <submittedName>
        <fullName evidence="2">Uncharacterized protein</fullName>
    </submittedName>
</protein>
<gene>
    <name evidence="2" type="ORF">GH714_039909</name>
</gene>
<dbReference type="AlphaFoldDB" id="A0A6A6MP14"/>
<feature type="region of interest" description="Disordered" evidence="1">
    <location>
        <begin position="367"/>
        <end position="392"/>
    </location>
</feature>
<evidence type="ECO:0000313" key="3">
    <source>
        <dbReference type="Proteomes" id="UP000467840"/>
    </source>
</evidence>